<evidence type="ECO:0000313" key="1">
    <source>
        <dbReference type="EMBL" id="MFC0471037.1"/>
    </source>
</evidence>
<accession>A0ABV6KCJ3</accession>
<proteinExistence type="predicted"/>
<protein>
    <submittedName>
        <fullName evidence="1">Uncharacterized protein</fullName>
    </submittedName>
</protein>
<sequence>MSDKVMFYTTARAKQENYQLKDLFGKPIFHRQINGDKVYIPLDKERFWGSS</sequence>
<organism evidence="1 2">
    <name type="scientific">Halalkalibacter kiskunsagensis</name>
    <dbReference type="NCBI Taxonomy" id="1548599"/>
    <lineage>
        <taxon>Bacteria</taxon>
        <taxon>Bacillati</taxon>
        <taxon>Bacillota</taxon>
        <taxon>Bacilli</taxon>
        <taxon>Bacillales</taxon>
        <taxon>Bacillaceae</taxon>
        <taxon>Halalkalibacter</taxon>
    </lineage>
</organism>
<dbReference type="Proteomes" id="UP001589838">
    <property type="component" value="Unassembled WGS sequence"/>
</dbReference>
<comment type="caution">
    <text evidence="1">The sequence shown here is derived from an EMBL/GenBank/DDBJ whole genome shotgun (WGS) entry which is preliminary data.</text>
</comment>
<reference evidence="1 2" key="1">
    <citation type="submission" date="2024-09" db="EMBL/GenBank/DDBJ databases">
        <authorList>
            <person name="Sun Q."/>
            <person name="Mori K."/>
        </authorList>
    </citation>
    <scope>NUCLEOTIDE SEQUENCE [LARGE SCALE GENOMIC DNA]</scope>
    <source>
        <strain evidence="1 2">NCAIM B.02610</strain>
    </source>
</reference>
<gene>
    <name evidence="1" type="ORF">ACFFHM_11235</name>
</gene>
<dbReference type="EMBL" id="JBHLUX010000029">
    <property type="protein sequence ID" value="MFC0471037.1"/>
    <property type="molecule type" value="Genomic_DNA"/>
</dbReference>
<name>A0ABV6KCJ3_9BACI</name>
<evidence type="ECO:0000313" key="2">
    <source>
        <dbReference type="Proteomes" id="UP001589838"/>
    </source>
</evidence>
<dbReference type="RefSeq" id="WP_335958453.1">
    <property type="nucleotide sequence ID" value="NZ_JAXBLX010000001.1"/>
</dbReference>
<keyword evidence="2" id="KW-1185">Reference proteome</keyword>